<dbReference type="InterPro" id="IPR036390">
    <property type="entry name" value="WH_DNA-bd_sf"/>
</dbReference>
<dbReference type="PANTHER" id="PTHR10015:SF427">
    <property type="entry name" value="HEAT SHOCK FACTOR PROTEIN"/>
    <property type="match status" value="1"/>
</dbReference>
<dbReference type="STRING" id="1805483.A0A177EIQ4"/>
<dbReference type="OrthoDB" id="60033at2759"/>
<accession>A0A177EIQ4</accession>
<dbReference type="GeneID" id="93646660"/>
<dbReference type="InterPro" id="IPR036388">
    <property type="entry name" value="WH-like_DNA-bd_sf"/>
</dbReference>
<evidence type="ECO:0000313" key="8">
    <source>
        <dbReference type="Proteomes" id="UP000185944"/>
    </source>
</evidence>
<keyword evidence="4" id="KW-0539">Nucleus</keyword>
<protein>
    <recommendedName>
        <fullName evidence="6">HSF-type DNA-binding domain-containing protein</fullName>
    </recommendedName>
</protein>
<dbReference type="GO" id="GO:0005634">
    <property type="term" value="C:nucleus"/>
    <property type="evidence" value="ECO:0007669"/>
    <property type="project" value="UniProtKB-SubCell"/>
</dbReference>
<dbReference type="GO" id="GO:0043565">
    <property type="term" value="F:sequence-specific DNA binding"/>
    <property type="evidence" value="ECO:0007669"/>
    <property type="project" value="InterPro"/>
</dbReference>
<dbReference type="SMART" id="SM00415">
    <property type="entry name" value="HSF"/>
    <property type="match status" value="1"/>
</dbReference>
<proteinExistence type="inferred from homology"/>
<evidence type="ECO:0000256" key="2">
    <source>
        <dbReference type="ARBA" id="ARBA00006403"/>
    </source>
</evidence>
<evidence type="ECO:0000256" key="3">
    <source>
        <dbReference type="ARBA" id="ARBA00023125"/>
    </source>
</evidence>
<comment type="caution">
    <text evidence="7">The sequence shown here is derived from an EMBL/GenBank/DDBJ whole genome shotgun (WGS) entry which is preliminary data.</text>
</comment>
<reference evidence="7 8" key="1">
    <citation type="submission" date="2016-02" db="EMBL/GenBank/DDBJ databases">
        <title>Discovery of a natural microsporidian pathogen with a broad tissue tropism in Caenorhabditis elegans.</title>
        <authorList>
            <person name="Luallen R.J."/>
            <person name="Reinke A.W."/>
            <person name="Tong L."/>
            <person name="Botts M.R."/>
            <person name="Felix M.-A."/>
            <person name="Troemel E.R."/>
        </authorList>
    </citation>
    <scope>NUCLEOTIDE SEQUENCE [LARGE SCALE GENOMIC DNA]</scope>
    <source>
        <strain evidence="7 8">JUm2807</strain>
    </source>
</reference>
<dbReference type="VEuPathDB" id="MicrosporidiaDB:NEDG_00310"/>
<keyword evidence="8" id="KW-1185">Reference proteome</keyword>
<dbReference type="GO" id="GO:0003700">
    <property type="term" value="F:DNA-binding transcription factor activity"/>
    <property type="evidence" value="ECO:0007669"/>
    <property type="project" value="InterPro"/>
</dbReference>
<sequence length="204" mass="23534">MSGIKFLRNLYDVASSPEHKAIVWNKEGNGIVIVDKVLFIEESLSKICKTDEYGTFVRQLNNYGFSKLKNRGCDEFVNEKFLKDSVDSLLTLKRKSLSEKPVDLHHLESNQKALGQSVAGIDNLTRRVYQEVCFLRDKVERQDKTIHELIKAFIKLFNQEGVKKETLRLEGASDLKNILTEITDQEETEDLTLDHFLNNEFDHV</sequence>
<gene>
    <name evidence="7" type="ORF">NEDG_00310</name>
</gene>
<comment type="similarity">
    <text evidence="2 5">Belongs to the HSF family.</text>
</comment>
<evidence type="ECO:0000313" key="7">
    <source>
        <dbReference type="EMBL" id="OAG31835.1"/>
    </source>
</evidence>
<dbReference type="EMBL" id="LTDL01000014">
    <property type="protein sequence ID" value="OAG31835.1"/>
    <property type="molecule type" value="Genomic_DNA"/>
</dbReference>
<dbReference type="PANTHER" id="PTHR10015">
    <property type="entry name" value="HEAT SHOCK TRANSCRIPTION FACTOR"/>
    <property type="match status" value="1"/>
</dbReference>
<organism evidence="7 8">
    <name type="scientific">Nematocida displodere</name>
    <dbReference type="NCBI Taxonomy" id="1805483"/>
    <lineage>
        <taxon>Eukaryota</taxon>
        <taxon>Fungi</taxon>
        <taxon>Fungi incertae sedis</taxon>
        <taxon>Microsporidia</taxon>
        <taxon>Nematocida</taxon>
    </lineage>
</organism>
<dbReference type="AlphaFoldDB" id="A0A177EIQ4"/>
<evidence type="ECO:0000259" key="6">
    <source>
        <dbReference type="SMART" id="SM00415"/>
    </source>
</evidence>
<evidence type="ECO:0000256" key="4">
    <source>
        <dbReference type="ARBA" id="ARBA00023242"/>
    </source>
</evidence>
<keyword evidence="3" id="KW-0238">DNA-binding</keyword>
<evidence type="ECO:0000256" key="5">
    <source>
        <dbReference type="RuleBase" id="RU004020"/>
    </source>
</evidence>
<name>A0A177EIQ4_9MICR</name>
<dbReference type="InterPro" id="IPR000232">
    <property type="entry name" value="HSF_DNA-bd"/>
</dbReference>
<comment type="subcellular location">
    <subcellularLocation>
        <location evidence="1">Nucleus</location>
    </subcellularLocation>
</comment>
<dbReference type="SUPFAM" id="SSF46785">
    <property type="entry name" value="Winged helix' DNA-binding domain"/>
    <property type="match status" value="1"/>
</dbReference>
<feature type="domain" description="HSF-type DNA-binding" evidence="6">
    <location>
        <begin position="2"/>
        <end position="95"/>
    </location>
</feature>
<dbReference type="RefSeq" id="XP_067545436.1">
    <property type="nucleotide sequence ID" value="XM_067687728.1"/>
</dbReference>
<evidence type="ECO:0000256" key="1">
    <source>
        <dbReference type="ARBA" id="ARBA00004123"/>
    </source>
</evidence>
<dbReference type="Pfam" id="PF00447">
    <property type="entry name" value="HSF_DNA-bind"/>
    <property type="match status" value="1"/>
</dbReference>
<dbReference type="Gene3D" id="1.10.10.10">
    <property type="entry name" value="Winged helix-like DNA-binding domain superfamily/Winged helix DNA-binding domain"/>
    <property type="match status" value="1"/>
</dbReference>
<dbReference type="Proteomes" id="UP000185944">
    <property type="component" value="Unassembled WGS sequence"/>
</dbReference>